<evidence type="ECO:0000313" key="2">
    <source>
        <dbReference type="EMBL" id="QJA92381.1"/>
    </source>
</evidence>
<reference evidence="1" key="1">
    <citation type="submission" date="2020-03" db="EMBL/GenBank/DDBJ databases">
        <title>The deep terrestrial virosphere.</title>
        <authorList>
            <person name="Holmfeldt K."/>
            <person name="Nilsson E."/>
            <person name="Simone D."/>
            <person name="Lopez-Fernandez M."/>
            <person name="Wu X."/>
            <person name="de Brujin I."/>
            <person name="Lundin D."/>
            <person name="Andersson A."/>
            <person name="Bertilsson S."/>
            <person name="Dopson M."/>
        </authorList>
    </citation>
    <scope>NUCLEOTIDE SEQUENCE</scope>
    <source>
        <strain evidence="2">MM415B04704</strain>
        <strain evidence="1">TM448A04938</strain>
    </source>
</reference>
<dbReference type="EMBL" id="MT143062">
    <property type="protein sequence ID" value="QJA92381.1"/>
    <property type="molecule type" value="Genomic_DNA"/>
</dbReference>
<dbReference type="AlphaFoldDB" id="A0A6H2A4A1"/>
<gene>
    <name evidence="2" type="ORF">MM415B04704_0006</name>
    <name evidence="1" type="ORF">TM448A04938_0010</name>
</gene>
<dbReference type="EMBL" id="MT144509">
    <property type="protein sequence ID" value="QJA54471.1"/>
    <property type="molecule type" value="Genomic_DNA"/>
</dbReference>
<evidence type="ECO:0000313" key="1">
    <source>
        <dbReference type="EMBL" id="QJA54471.1"/>
    </source>
</evidence>
<sequence>MEPKKPLCKICGEILPDHLAIYSSMCDECYDGFALRVWDEEIDSEDDEI</sequence>
<protein>
    <submittedName>
        <fullName evidence="1">Uncharacterized protein</fullName>
    </submittedName>
</protein>
<organism evidence="1">
    <name type="scientific">viral metagenome</name>
    <dbReference type="NCBI Taxonomy" id="1070528"/>
    <lineage>
        <taxon>unclassified sequences</taxon>
        <taxon>metagenomes</taxon>
        <taxon>organismal metagenomes</taxon>
    </lineage>
</organism>
<name>A0A6H2A4A1_9ZZZZ</name>
<proteinExistence type="predicted"/>
<accession>A0A6H2A4A1</accession>